<dbReference type="Proteomes" id="UP000046155">
    <property type="component" value="Unassembled WGS sequence"/>
</dbReference>
<proteinExistence type="predicted"/>
<dbReference type="EMBL" id="CDRZ01000008">
    <property type="protein sequence ID" value="CEO87442.1"/>
    <property type="molecule type" value="Genomic_DNA"/>
</dbReference>
<dbReference type="PANTHER" id="PTHR30388">
    <property type="entry name" value="ALDEHYDE OXIDOREDUCTASE MOLYBDENUM COFACTOR ASSEMBLY PROTEIN"/>
    <property type="match status" value="1"/>
</dbReference>
<accession>A0A0B7MIF9</accession>
<name>A0A0B7MIF9_9FIRM</name>
<dbReference type="AlphaFoldDB" id="A0A0B7MIF9"/>
<protein>
    <recommendedName>
        <fullName evidence="1">XdhC- CoxI domain-containing protein</fullName>
    </recommendedName>
</protein>
<dbReference type="Pfam" id="PF02625">
    <property type="entry name" value="XdhC_CoxI"/>
    <property type="match status" value="1"/>
</dbReference>
<dbReference type="PANTHER" id="PTHR30388:SF6">
    <property type="entry name" value="XANTHINE DEHYDROGENASE SUBUNIT A-RELATED"/>
    <property type="match status" value="1"/>
</dbReference>
<organism evidence="2 3">
    <name type="scientific">Syntrophaceticus schinkii</name>
    <dbReference type="NCBI Taxonomy" id="499207"/>
    <lineage>
        <taxon>Bacteria</taxon>
        <taxon>Bacillati</taxon>
        <taxon>Bacillota</taxon>
        <taxon>Clostridia</taxon>
        <taxon>Thermoanaerobacterales</taxon>
        <taxon>Thermoanaerobacterales Family III. Incertae Sedis</taxon>
        <taxon>Syntrophaceticus</taxon>
    </lineage>
</organism>
<gene>
    <name evidence="2" type="ORF">SSCH_1050012</name>
</gene>
<keyword evidence="3" id="KW-1185">Reference proteome</keyword>
<dbReference type="RefSeq" id="WP_044663818.1">
    <property type="nucleotide sequence ID" value="NZ_CDRZ01000008.1"/>
</dbReference>
<dbReference type="OrthoDB" id="2889025at2"/>
<feature type="domain" description="XdhC- CoxI" evidence="1">
    <location>
        <begin position="13"/>
        <end position="73"/>
    </location>
</feature>
<evidence type="ECO:0000313" key="2">
    <source>
        <dbReference type="EMBL" id="CEO87442.1"/>
    </source>
</evidence>
<evidence type="ECO:0000313" key="3">
    <source>
        <dbReference type="Proteomes" id="UP000046155"/>
    </source>
</evidence>
<dbReference type="InterPro" id="IPR003777">
    <property type="entry name" value="XdhC_CoxI"/>
</dbReference>
<dbReference type="InterPro" id="IPR052698">
    <property type="entry name" value="MoCofactor_Util/Proc"/>
</dbReference>
<evidence type="ECO:0000259" key="1">
    <source>
        <dbReference type="Pfam" id="PF02625"/>
    </source>
</evidence>
<reference evidence="3" key="1">
    <citation type="submission" date="2015-01" db="EMBL/GenBank/DDBJ databases">
        <authorList>
            <person name="Manzoor Shahid"/>
            <person name="Zubair Saima"/>
        </authorList>
    </citation>
    <scope>NUCLEOTIDE SEQUENCE [LARGE SCALE GENOMIC DNA]</scope>
    <source>
        <strain evidence="3">Sp3</strain>
    </source>
</reference>
<sequence length="103" mass="11043">MASLIEEVVGVYRRGGEAVLVTLCSTKGSTPRKAGAKMLVYPRGKIKGTIGGGELEFEATKKALEVMKTKKSMLWEKRLIDLGMACGGAGTLYLEHIGGEKQL</sequence>